<dbReference type="PANTHER" id="PTHR30404:SF7">
    <property type="entry name" value="CELL WALL AMIDASE LYTH-RELATED"/>
    <property type="match status" value="1"/>
</dbReference>
<dbReference type="PATRIC" id="fig|89059.3.peg.2300"/>
<dbReference type="Gene3D" id="3.40.630.40">
    <property type="entry name" value="Zn-dependent exopeptidases"/>
    <property type="match status" value="1"/>
</dbReference>
<keyword evidence="1" id="KW-0812">Transmembrane</keyword>
<name>A0A0R2KC05_9LACO</name>
<dbReference type="Proteomes" id="UP000051491">
    <property type="component" value="Unassembled WGS sequence"/>
</dbReference>
<dbReference type="PANTHER" id="PTHR30404">
    <property type="entry name" value="N-ACETYLMURAMOYL-L-ALANINE AMIDASE"/>
    <property type="match status" value="1"/>
</dbReference>
<dbReference type="GO" id="GO:0009253">
    <property type="term" value="P:peptidoglycan catabolic process"/>
    <property type="evidence" value="ECO:0007669"/>
    <property type="project" value="InterPro"/>
</dbReference>
<reference evidence="3 4" key="1">
    <citation type="journal article" date="2015" name="Genome Announc.">
        <title>Expanding the biotechnology potential of lactobacilli through comparative genomics of 213 strains and associated genera.</title>
        <authorList>
            <person name="Sun Z."/>
            <person name="Harris H.M."/>
            <person name="McCann A."/>
            <person name="Guo C."/>
            <person name="Argimon S."/>
            <person name="Zhang W."/>
            <person name="Yang X."/>
            <person name="Jeffery I.B."/>
            <person name="Cooney J.C."/>
            <person name="Kagawa T.F."/>
            <person name="Liu W."/>
            <person name="Song Y."/>
            <person name="Salvetti E."/>
            <person name="Wrobel A."/>
            <person name="Rasinkangas P."/>
            <person name="Parkhill J."/>
            <person name="Rea M.C."/>
            <person name="O'Sullivan O."/>
            <person name="Ritari J."/>
            <person name="Douillard F.P."/>
            <person name="Paul Ross R."/>
            <person name="Yang R."/>
            <person name="Briner A.E."/>
            <person name="Felis G.E."/>
            <person name="de Vos W.M."/>
            <person name="Barrangou R."/>
            <person name="Klaenhammer T.R."/>
            <person name="Caufield P.W."/>
            <person name="Cui Y."/>
            <person name="Zhang H."/>
            <person name="O'Toole P.W."/>
        </authorList>
    </citation>
    <scope>NUCLEOTIDE SEQUENCE [LARGE SCALE GENOMIC DNA]</scope>
    <source>
        <strain evidence="3 4">DSM 15353</strain>
    </source>
</reference>
<dbReference type="STRING" id="89059.LAC1533_1163"/>
<dbReference type="SMART" id="SM00646">
    <property type="entry name" value="Ami_3"/>
    <property type="match status" value="1"/>
</dbReference>
<organism evidence="3 4">
    <name type="scientific">Ligilactobacillus acidipiscis</name>
    <dbReference type="NCBI Taxonomy" id="89059"/>
    <lineage>
        <taxon>Bacteria</taxon>
        <taxon>Bacillati</taxon>
        <taxon>Bacillota</taxon>
        <taxon>Bacilli</taxon>
        <taxon>Lactobacillales</taxon>
        <taxon>Lactobacillaceae</taxon>
        <taxon>Ligilactobacillus</taxon>
    </lineage>
</organism>
<proteinExistence type="predicted"/>
<keyword evidence="1" id="KW-0472">Membrane</keyword>
<dbReference type="InterPro" id="IPR050695">
    <property type="entry name" value="N-acetylmuramoyl_amidase_3"/>
</dbReference>
<dbReference type="GO" id="GO:0008745">
    <property type="term" value="F:N-acetylmuramoyl-L-alanine amidase activity"/>
    <property type="evidence" value="ECO:0007669"/>
    <property type="project" value="InterPro"/>
</dbReference>
<accession>A0A0R2KC05</accession>
<evidence type="ECO:0000313" key="4">
    <source>
        <dbReference type="Proteomes" id="UP000051491"/>
    </source>
</evidence>
<dbReference type="CDD" id="cd02696">
    <property type="entry name" value="MurNAc-LAA"/>
    <property type="match status" value="1"/>
</dbReference>
<feature type="domain" description="MurNAc-LAA" evidence="2">
    <location>
        <begin position="174"/>
        <end position="283"/>
    </location>
</feature>
<dbReference type="SUPFAM" id="SSF53187">
    <property type="entry name" value="Zn-dependent exopeptidases"/>
    <property type="match status" value="1"/>
</dbReference>
<evidence type="ECO:0000259" key="2">
    <source>
        <dbReference type="SMART" id="SM00646"/>
    </source>
</evidence>
<evidence type="ECO:0000256" key="1">
    <source>
        <dbReference type="SAM" id="Phobius"/>
    </source>
</evidence>
<comment type="caution">
    <text evidence="3">The sequence shown here is derived from an EMBL/GenBank/DDBJ whole genome shotgun (WGS) entry which is preliminary data.</text>
</comment>
<dbReference type="Pfam" id="PF01520">
    <property type="entry name" value="Amidase_3"/>
    <property type="match status" value="1"/>
</dbReference>
<dbReference type="AlphaFoldDB" id="A0A0R2KC05"/>
<dbReference type="GO" id="GO:0030288">
    <property type="term" value="C:outer membrane-bounded periplasmic space"/>
    <property type="evidence" value="ECO:0007669"/>
    <property type="project" value="TreeGrafter"/>
</dbReference>
<sequence length="289" mass="32588">MVELMQEYKHGQRIPLNKVILIGIILALLSLLIYRTTSYFKQVEVETTQAMIKSGPGIEYKDKNSLAQGTRLKIIKTKYHWLYVKTDKNQFGWVADWMISSSYKNPITSLSNATIVLDPGHGGEDSGALSNSNKDEKTYTLRYAKQTAKKLRAKGAKVYLTRDNDSTVSLGARPRLAEQVHADAFISFHFDSAPEANIASGYTTYYYNKGPSFKLANTVNQQFSQLGLDNRGVDIGNFLVIRDNTRPAILLEMGYINSERDFEKITSRGYENKATSQVVAGLTQYFHRD</sequence>
<dbReference type="EMBL" id="JQBK01000009">
    <property type="protein sequence ID" value="KRN87016.1"/>
    <property type="molecule type" value="Genomic_DNA"/>
</dbReference>
<dbReference type="Gene3D" id="2.30.30.40">
    <property type="entry name" value="SH3 Domains"/>
    <property type="match status" value="1"/>
</dbReference>
<gene>
    <name evidence="3" type="ORF">IV43_GL002180</name>
</gene>
<dbReference type="InterPro" id="IPR002508">
    <property type="entry name" value="MurNAc-LAA_cat"/>
</dbReference>
<feature type="transmembrane region" description="Helical" evidence="1">
    <location>
        <begin position="16"/>
        <end position="34"/>
    </location>
</feature>
<protein>
    <submittedName>
        <fullName evidence="3">N-acetylmuramoyl-L-alanine amidase</fullName>
    </submittedName>
</protein>
<evidence type="ECO:0000313" key="3">
    <source>
        <dbReference type="EMBL" id="KRN87016.1"/>
    </source>
</evidence>
<keyword evidence="1" id="KW-1133">Transmembrane helix</keyword>